<accession>X6L9Q2</accession>
<comment type="caution">
    <text evidence="1">The sequence shown here is derived from an EMBL/GenBank/DDBJ whole genome shotgun (WGS) entry which is preliminary data.</text>
</comment>
<dbReference type="EMBL" id="ASPP01047686">
    <property type="protein sequence ID" value="ETN98090.1"/>
    <property type="molecule type" value="Genomic_DNA"/>
</dbReference>
<keyword evidence="2" id="KW-1185">Reference proteome</keyword>
<proteinExistence type="predicted"/>
<evidence type="ECO:0000313" key="1">
    <source>
        <dbReference type="EMBL" id="ETN98090.1"/>
    </source>
</evidence>
<name>X6L9Q2_RETFI</name>
<sequence>MSEIRSSLQYNFLSFPTPEKEEEEAVFKSLLELCISSLIQNKHPLKCVQEYLGMICEVTIDKDNLDYLNHHETFYICNMTDNLQYWMVVEKESFIVRCENGGLPSSNTLSLLHFFKITHYSIASICLKTAKSMMVYTTDVNIMSSDGSSDKGSHHKFF</sequence>
<reference evidence="1 2" key="1">
    <citation type="journal article" date="2013" name="Curr. Biol.">
        <title>The Genome of the Foraminiferan Reticulomyxa filosa.</title>
        <authorList>
            <person name="Glockner G."/>
            <person name="Hulsmann N."/>
            <person name="Schleicher M."/>
            <person name="Noegel A.A."/>
            <person name="Eichinger L."/>
            <person name="Gallinger C."/>
            <person name="Pawlowski J."/>
            <person name="Sierra R."/>
            <person name="Euteneuer U."/>
            <person name="Pillet L."/>
            <person name="Moustafa A."/>
            <person name="Platzer M."/>
            <person name="Groth M."/>
            <person name="Szafranski K."/>
            <person name="Schliwa M."/>
        </authorList>
    </citation>
    <scope>NUCLEOTIDE SEQUENCE [LARGE SCALE GENOMIC DNA]</scope>
</reference>
<dbReference type="AlphaFoldDB" id="X6L9Q2"/>
<dbReference type="Proteomes" id="UP000023152">
    <property type="component" value="Unassembled WGS sequence"/>
</dbReference>
<evidence type="ECO:0000313" key="2">
    <source>
        <dbReference type="Proteomes" id="UP000023152"/>
    </source>
</evidence>
<protein>
    <submittedName>
        <fullName evidence="1">Uncharacterized protein</fullName>
    </submittedName>
</protein>
<gene>
    <name evidence="1" type="ORF">RFI_39427</name>
</gene>
<organism evidence="1 2">
    <name type="scientific">Reticulomyxa filosa</name>
    <dbReference type="NCBI Taxonomy" id="46433"/>
    <lineage>
        <taxon>Eukaryota</taxon>
        <taxon>Sar</taxon>
        <taxon>Rhizaria</taxon>
        <taxon>Retaria</taxon>
        <taxon>Foraminifera</taxon>
        <taxon>Monothalamids</taxon>
        <taxon>Reticulomyxidae</taxon>
        <taxon>Reticulomyxa</taxon>
    </lineage>
</organism>